<protein>
    <submittedName>
        <fullName evidence="2">Uncharacterized protein</fullName>
    </submittedName>
</protein>
<organism evidence="2 3">
    <name type="scientific">Anolis carolinensis</name>
    <name type="common">Green anole</name>
    <name type="synonym">American chameleon</name>
    <dbReference type="NCBI Taxonomy" id="28377"/>
    <lineage>
        <taxon>Eukaryota</taxon>
        <taxon>Metazoa</taxon>
        <taxon>Chordata</taxon>
        <taxon>Craniata</taxon>
        <taxon>Vertebrata</taxon>
        <taxon>Euteleostomi</taxon>
        <taxon>Lepidosauria</taxon>
        <taxon>Squamata</taxon>
        <taxon>Bifurcata</taxon>
        <taxon>Unidentata</taxon>
        <taxon>Episquamata</taxon>
        <taxon>Toxicofera</taxon>
        <taxon>Iguania</taxon>
        <taxon>Dactyloidae</taxon>
        <taxon>Anolis</taxon>
    </lineage>
</organism>
<proteinExistence type="predicted"/>
<evidence type="ECO:0000313" key="2">
    <source>
        <dbReference type="Ensembl" id="ENSACAP00000030350.1"/>
    </source>
</evidence>
<reference evidence="2" key="2">
    <citation type="submission" date="2025-08" db="UniProtKB">
        <authorList>
            <consortium name="Ensembl"/>
        </authorList>
    </citation>
    <scope>IDENTIFICATION</scope>
</reference>
<reference evidence="2 3" key="1">
    <citation type="submission" date="2009-12" db="EMBL/GenBank/DDBJ databases">
        <title>The Genome Sequence of Anolis carolinensis (Green Anole Lizard).</title>
        <authorList>
            <consortium name="The Genome Sequencing Platform"/>
            <person name="Di Palma F."/>
            <person name="Alfoldi J."/>
            <person name="Heiman D."/>
            <person name="Young S."/>
            <person name="Grabherr M."/>
            <person name="Johnson J."/>
            <person name="Lander E.S."/>
            <person name="Lindblad-Toh K."/>
        </authorList>
    </citation>
    <scope>NUCLEOTIDE SEQUENCE [LARGE SCALE GENOMIC DNA]</scope>
    <source>
        <strain evidence="2 3">JBL SC #1</strain>
    </source>
</reference>
<dbReference type="Ensembl" id="ENSACAT00000040530.1">
    <property type="protein sequence ID" value="ENSACAP00000030350.1"/>
    <property type="gene ID" value="ENSACAG00000045456.1"/>
</dbReference>
<feature type="region of interest" description="Disordered" evidence="1">
    <location>
        <begin position="55"/>
        <end position="76"/>
    </location>
</feature>
<dbReference type="AlphaFoldDB" id="A0A803T560"/>
<keyword evidence="3" id="KW-1185">Reference proteome</keyword>
<evidence type="ECO:0000313" key="3">
    <source>
        <dbReference type="Proteomes" id="UP000001646"/>
    </source>
</evidence>
<reference evidence="2" key="3">
    <citation type="submission" date="2025-09" db="UniProtKB">
        <authorList>
            <consortium name="Ensembl"/>
        </authorList>
    </citation>
    <scope>IDENTIFICATION</scope>
</reference>
<dbReference type="GeneTree" id="ENSGT00950000183851"/>
<evidence type="ECO:0000256" key="1">
    <source>
        <dbReference type="SAM" id="MobiDB-lite"/>
    </source>
</evidence>
<dbReference type="InParanoid" id="A0A803T560"/>
<name>A0A803T560_ANOCA</name>
<dbReference type="Proteomes" id="UP000001646">
    <property type="component" value="Chromosome 1"/>
</dbReference>
<feature type="region of interest" description="Disordered" evidence="1">
    <location>
        <begin position="1"/>
        <end position="20"/>
    </location>
</feature>
<sequence>DEGGGGGSSSSSSSSSPSAPGRFADYFVICGLDTGTGLEPDELSALCQYIQASKAQDGGGRFISSTAEGKTKGGGK</sequence>
<accession>A0A803T560</accession>